<gene>
    <name evidence="2" type="ORF">J2W40_003129</name>
</gene>
<dbReference type="Proteomes" id="UP001267638">
    <property type="component" value="Unassembled WGS sequence"/>
</dbReference>
<feature type="compositionally biased region" description="Polar residues" evidence="1">
    <location>
        <begin position="38"/>
        <end position="49"/>
    </location>
</feature>
<dbReference type="RefSeq" id="WP_310226418.1">
    <property type="nucleotide sequence ID" value="NZ_JAVDWV010000015.1"/>
</dbReference>
<evidence type="ECO:0000313" key="2">
    <source>
        <dbReference type="EMBL" id="MDR7156288.1"/>
    </source>
</evidence>
<name>A0ABU1X3X8_SPHXE</name>
<accession>A0ABU1X3X8</accession>
<sequence length="134" mass="15211">MSRTLTVSTDVFAAIWAQRKPGEETEEAILRRLLKCSPDTQTPESQSAASGGVLDSRNGVHFPEGFEVVRKYKHREYRARASNGAWLREDDGRLYPTLNQLNESIAAGNENIWNGNWKYRESDGTLRSIDALRR</sequence>
<reference evidence="2 3" key="1">
    <citation type="submission" date="2023-07" db="EMBL/GenBank/DDBJ databases">
        <title>Sorghum-associated microbial communities from plants grown in Nebraska, USA.</title>
        <authorList>
            <person name="Schachtman D."/>
        </authorList>
    </citation>
    <scope>NUCLEOTIDE SEQUENCE [LARGE SCALE GENOMIC DNA]</scope>
    <source>
        <strain evidence="2 3">4256</strain>
    </source>
</reference>
<evidence type="ECO:0000313" key="3">
    <source>
        <dbReference type="Proteomes" id="UP001267638"/>
    </source>
</evidence>
<comment type="caution">
    <text evidence="2">The sequence shown here is derived from an EMBL/GenBank/DDBJ whole genome shotgun (WGS) entry which is preliminary data.</text>
</comment>
<evidence type="ECO:0000256" key="1">
    <source>
        <dbReference type="SAM" id="MobiDB-lite"/>
    </source>
</evidence>
<feature type="region of interest" description="Disordered" evidence="1">
    <location>
        <begin position="37"/>
        <end position="56"/>
    </location>
</feature>
<dbReference type="EMBL" id="JAVDWV010000015">
    <property type="protein sequence ID" value="MDR7156288.1"/>
    <property type="molecule type" value="Genomic_DNA"/>
</dbReference>
<proteinExistence type="predicted"/>
<protein>
    <submittedName>
        <fullName evidence="2">Uncharacterized protein</fullName>
    </submittedName>
</protein>
<organism evidence="2 3">
    <name type="scientific">Sphingobium xenophagum</name>
    <dbReference type="NCBI Taxonomy" id="121428"/>
    <lineage>
        <taxon>Bacteria</taxon>
        <taxon>Pseudomonadati</taxon>
        <taxon>Pseudomonadota</taxon>
        <taxon>Alphaproteobacteria</taxon>
        <taxon>Sphingomonadales</taxon>
        <taxon>Sphingomonadaceae</taxon>
        <taxon>Sphingobium</taxon>
    </lineage>
</organism>
<keyword evidence="3" id="KW-1185">Reference proteome</keyword>